<dbReference type="EMBL" id="JAUQSZ010000008">
    <property type="protein sequence ID" value="MDO7843157.1"/>
    <property type="molecule type" value="Genomic_DNA"/>
</dbReference>
<dbReference type="SUPFAM" id="SSF46689">
    <property type="entry name" value="Homeodomain-like"/>
    <property type="match status" value="1"/>
</dbReference>
<dbReference type="Pfam" id="PF00440">
    <property type="entry name" value="TetR_N"/>
    <property type="match status" value="1"/>
</dbReference>
<accession>A0ABT9A343</accession>
<evidence type="ECO:0000256" key="4">
    <source>
        <dbReference type="PROSITE-ProRule" id="PRU00335"/>
    </source>
</evidence>
<proteinExistence type="predicted"/>
<dbReference type="InterPro" id="IPR036271">
    <property type="entry name" value="Tet_transcr_reg_TetR-rel_C_sf"/>
</dbReference>
<evidence type="ECO:0000256" key="2">
    <source>
        <dbReference type="ARBA" id="ARBA00023125"/>
    </source>
</evidence>
<dbReference type="Gene3D" id="1.10.357.10">
    <property type="entry name" value="Tetracycline Repressor, domain 2"/>
    <property type="match status" value="1"/>
</dbReference>
<dbReference type="Gene3D" id="1.10.10.60">
    <property type="entry name" value="Homeodomain-like"/>
    <property type="match status" value="1"/>
</dbReference>
<dbReference type="InterPro" id="IPR011075">
    <property type="entry name" value="TetR_C"/>
</dbReference>
<sequence>MATALFWQHGYDGTSIAMLTAALGCTPPTIYAAFGSKEGLYRDVVEQYRRRGPASQGERPATPSAYAMVERYLREVARQFTDSSHPKGCMVGTGALQCGPGSEAIASYAKTVRTDGHRLFAAKIEDAKSRGELPGETDVEAITRFYIAVVQGMSVQAIDGADRDQLEALVEIALTAWPGRRS</sequence>
<organism evidence="6 7">
    <name type="scientific">Sphingomonas immobilis</name>
    <dbReference type="NCBI Taxonomy" id="3063997"/>
    <lineage>
        <taxon>Bacteria</taxon>
        <taxon>Pseudomonadati</taxon>
        <taxon>Pseudomonadota</taxon>
        <taxon>Alphaproteobacteria</taxon>
        <taxon>Sphingomonadales</taxon>
        <taxon>Sphingomonadaceae</taxon>
        <taxon>Sphingomonas</taxon>
    </lineage>
</organism>
<dbReference type="InterPro" id="IPR009057">
    <property type="entry name" value="Homeodomain-like_sf"/>
</dbReference>
<evidence type="ECO:0000256" key="3">
    <source>
        <dbReference type="ARBA" id="ARBA00023163"/>
    </source>
</evidence>
<dbReference type="InterPro" id="IPR001647">
    <property type="entry name" value="HTH_TetR"/>
</dbReference>
<dbReference type="SUPFAM" id="SSF48498">
    <property type="entry name" value="Tetracyclin repressor-like, C-terminal domain"/>
    <property type="match status" value="1"/>
</dbReference>
<protein>
    <submittedName>
        <fullName evidence="6">TetR/AcrR family transcriptional regulator</fullName>
    </submittedName>
</protein>
<comment type="caution">
    <text evidence="6">The sequence shown here is derived from an EMBL/GenBank/DDBJ whole genome shotgun (WGS) entry which is preliminary data.</text>
</comment>
<name>A0ABT9A343_9SPHN</name>
<dbReference type="RefSeq" id="WP_304561613.1">
    <property type="nucleotide sequence ID" value="NZ_JAUQSZ010000008.1"/>
</dbReference>
<keyword evidence="3" id="KW-0804">Transcription</keyword>
<dbReference type="Pfam" id="PF16925">
    <property type="entry name" value="TetR_C_13"/>
    <property type="match status" value="1"/>
</dbReference>
<dbReference type="Proteomes" id="UP001176468">
    <property type="component" value="Unassembled WGS sequence"/>
</dbReference>
<evidence type="ECO:0000313" key="6">
    <source>
        <dbReference type="EMBL" id="MDO7843157.1"/>
    </source>
</evidence>
<keyword evidence="2 4" id="KW-0238">DNA-binding</keyword>
<reference evidence="6" key="1">
    <citation type="submission" date="2023-07" db="EMBL/GenBank/DDBJ databases">
        <authorList>
            <person name="Kim M.K."/>
        </authorList>
    </citation>
    <scope>NUCLEOTIDE SEQUENCE</scope>
    <source>
        <strain evidence="6">CA1-15</strain>
    </source>
</reference>
<feature type="domain" description="HTH tetR-type" evidence="5">
    <location>
        <begin position="1"/>
        <end position="52"/>
    </location>
</feature>
<dbReference type="PROSITE" id="PS50977">
    <property type="entry name" value="HTH_TETR_2"/>
    <property type="match status" value="1"/>
</dbReference>
<evidence type="ECO:0000256" key="1">
    <source>
        <dbReference type="ARBA" id="ARBA00023015"/>
    </source>
</evidence>
<dbReference type="PANTHER" id="PTHR47506">
    <property type="entry name" value="TRANSCRIPTIONAL REGULATORY PROTEIN"/>
    <property type="match status" value="1"/>
</dbReference>
<keyword evidence="1" id="KW-0805">Transcription regulation</keyword>
<dbReference type="PANTHER" id="PTHR47506:SF1">
    <property type="entry name" value="HTH-TYPE TRANSCRIPTIONAL REGULATOR YJDC"/>
    <property type="match status" value="1"/>
</dbReference>
<evidence type="ECO:0000313" key="7">
    <source>
        <dbReference type="Proteomes" id="UP001176468"/>
    </source>
</evidence>
<evidence type="ECO:0000259" key="5">
    <source>
        <dbReference type="PROSITE" id="PS50977"/>
    </source>
</evidence>
<feature type="DNA-binding region" description="H-T-H motif" evidence="4">
    <location>
        <begin position="15"/>
        <end position="34"/>
    </location>
</feature>
<gene>
    <name evidence="6" type="ORF">Q5H94_12555</name>
</gene>
<keyword evidence="7" id="KW-1185">Reference proteome</keyword>